<dbReference type="KEGG" id="rox:BV494_01250"/>
<sequence length="59" mass="6590">MSHALKKAERLLIPPRDKSAIASPRAAIGTGYAHKDQVKNAFDFGFVRYEKAMEELSKV</sequence>
<accession>A0A2L1UL40</accession>
<protein>
    <submittedName>
        <fullName evidence="1">Uncharacterized protein</fullName>
    </submittedName>
</protein>
<dbReference type="AlphaFoldDB" id="A0A2L1UL40"/>
<proteinExistence type="predicted"/>
<reference evidence="2" key="1">
    <citation type="submission" date="2017-01" db="EMBL/GenBank/DDBJ databases">
        <title>Genome sequence of Rouxiella sp. ERMR1:05.</title>
        <authorList>
            <person name="Kumar R."/>
            <person name="Singh D."/>
            <person name="Kumar S."/>
        </authorList>
    </citation>
    <scope>NUCLEOTIDE SEQUENCE [LARGE SCALE GENOMIC DNA]</scope>
    <source>
        <strain evidence="2">ERMR1:05</strain>
    </source>
</reference>
<keyword evidence="2" id="KW-1185">Reference proteome</keyword>
<dbReference type="EMBL" id="CP019062">
    <property type="protein sequence ID" value="AVF33631.1"/>
    <property type="molecule type" value="Genomic_DNA"/>
</dbReference>
<name>A0A2L1UL40_9GAMM</name>
<dbReference type="OrthoDB" id="6459493at2"/>
<evidence type="ECO:0000313" key="2">
    <source>
        <dbReference type="Proteomes" id="UP000239197"/>
    </source>
</evidence>
<dbReference type="RefSeq" id="WP_104921206.1">
    <property type="nucleotide sequence ID" value="NZ_CP019062.1"/>
</dbReference>
<gene>
    <name evidence="1" type="ORF">BV494_01250</name>
</gene>
<organism evidence="1 2">
    <name type="scientific">Rahnella sikkimica</name>
    <dbReference type="NCBI Taxonomy" id="1805933"/>
    <lineage>
        <taxon>Bacteria</taxon>
        <taxon>Pseudomonadati</taxon>
        <taxon>Pseudomonadota</taxon>
        <taxon>Gammaproteobacteria</taxon>
        <taxon>Enterobacterales</taxon>
        <taxon>Yersiniaceae</taxon>
        <taxon>Rahnella</taxon>
    </lineage>
</organism>
<evidence type="ECO:0000313" key="1">
    <source>
        <dbReference type="EMBL" id="AVF33631.1"/>
    </source>
</evidence>
<dbReference type="Proteomes" id="UP000239197">
    <property type="component" value="Chromosome"/>
</dbReference>